<dbReference type="Proteomes" id="UP000432089">
    <property type="component" value="Unassembled WGS sequence"/>
</dbReference>
<dbReference type="PANTHER" id="PTHR48107:SF16">
    <property type="entry name" value="NADPH-DEPENDENT ALDEHYDE REDUCTASE 1, CHLOROPLASTIC"/>
    <property type="match status" value="1"/>
</dbReference>
<dbReference type="Pfam" id="PF00106">
    <property type="entry name" value="adh_short"/>
    <property type="match status" value="1"/>
</dbReference>
<protein>
    <submittedName>
        <fullName evidence="3">SDR family NAD(P)-dependent oxidoreductase</fullName>
    </submittedName>
</protein>
<reference evidence="3 4" key="1">
    <citation type="submission" date="2019-09" db="EMBL/GenBank/DDBJ databases">
        <title>YIM 132180 draft genome.</title>
        <authorList>
            <person name="Zhang K."/>
        </authorList>
    </citation>
    <scope>NUCLEOTIDE SEQUENCE [LARGE SCALE GENOMIC DNA]</scope>
    <source>
        <strain evidence="3 4">YIM 132180</strain>
    </source>
</reference>
<dbReference type="InterPro" id="IPR036291">
    <property type="entry name" value="NAD(P)-bd_dom_sf"/>
</dbReference>
<gene>
    <name evidence="3" type="ORF">F6X38_04570</name>
</gene>
<evidence type="ECO:0000256" key="1">
    <source>
        <dbReference type="ARBA" id="ARBA00006484"/>
    </source>
</evidence>
<dbReference type="EMBL" id="VZDO01000002">
    <property type="protein sequence ID" value="KAB0682077.1"/>
    <property type="molecule type" value="Genomic_DNA"/>
</dbReference>
<evidence type="ECO:0000313" key="4">
    <source>
        <dbReference type="Proteomes" id="UP000432089"/>
    </source>
</evidence>
<dbReference type="RefSeq" id="WP_150968337.1">
    <property type="nucleotide sequence ID" value="NZ_VZDO01000002.1"/>
</dbReference>
<proteinExistence type="inferred from homology"/>
<comment type="similarity">
    <text evidence="1">Belongs to the short-chain dehydrogenases/reductases (SDR) family.</text>
</comment>
<dbReference type="PANTHER" id="PTHR48107">
    <property type="entry name" value="NADPH-DEPENDENT ALDEHYDE REDUCTASE-LIKE PROTEIN, CHLOROPLASTIC-RELATED"/>
    <property type="match status" value="1"/>
</dbReference>
<dbReference type="InterPro" id="IPR002347">
    <property type="entry name" value="SDR_fam"/>
</dbReference>
<keyword evidence="4" id="KW-1185">Reference proteome</keyword>
<dbReference type="SUPFAM" id="SSF51735">
    <property type="entry name" value="NAD(P)-binding Rossmann-fold domains"/>
    <property type="match status" value="1"/>
</dbReference>
<evidence type="ECO:0000256" key="2">
    <source>
        <dbReference type="ARBA" id="ARBA00023002"/>
    </source>
</evidence>
<organism evidence="3 4">
    <name type="scientific">Plantimonas leprariae</name>
    <dbReference type="NCBI Taxonomy" id="2615207"/>
    <lineage>
        <taxon>Bacteria</taxon>
        <taxon>Pseudomonadati</taxon>
        <taxon>Pseudomonadota</taxon>
        <taxon>Alphaproteobacteria</taxon>
        <taxon>Hyphomicrobiales</taxon>
        <taxon>Aurantimonadaceae</taxon>
        <taxon>Plantimonas</taxon>
    </lineage>
</organism>
<sequence>MKLANKRALVTGADSGIGQAIAELFAKEGADVAIVYHTDADGAAETGRRVEAAGRRALVMQGDVGDPASVERFFAETADALG</sequence>
<keyword evidence="2" id="KW-0560">Oxidoreductase</keyword>
<evidence type="ECO:0000313" key="3">
    <source>
        <dbReference type="EMBL" id="KAB0682077.1"/>
    </source>
</evidence>
<dbReference type="Gene3D" id="3.40.50.720">
    <property type="entry name" value="NAD(P)-binding Rossmann-like Domain"/>
    <property type="match status" value="1"/>
</dbReference>
<accession>A0A7V7PSJ1</accession>
<comment type="caution">
    <text evidence="3">The sequence shown here is derived from an EMBL/GenBank/DDBJ whole genome shotgun (WGS) entry which is preliminary data.</text>
</comment>
<dbReference type="AlphaFoldDB" id="A0A7V7PSJ1"/>
<name>A0A7V7PSJ1_9HYPH</name>
<dbReference type="GO" id="GO:0016614">
    <property type="term" value="F:oxidoreductase activity, acting on CH-OH group of donors"/>
    <property type="evidence" value="ECO:0007669"/>
    <property type="project" value="UniProtKB-ARBA"/>
</dbReference>